<keyword evidence="4 8" id="KW-0479">Metal-binding</keyword>
<comment type="cofactor">
    <cofactor evidence="8">
        <name>Zn(2+)</name>
        <dbReference type="ChEBI" id="CHEBI:29105"/>
    </cofactor>
    <text evidence="8">Binds 1 zinc ion per subunit.</text>
</comment>
<feature type="domain" description="Prenyltransferase alpha-alpha toroid" evidence="9">
    <location>
        <begin position="96"/>
        <end position="388"/>
    </location>
</feature>
<dbReference type="Gene3D" id="1.50.10.20">
    <property type="match status" value="1"/>
</dbReference>
<dbReference type="InterPro" id="IPR008930">
    <property type="entry name" value="Terpenoid_cyclase/PrenylTrfase"/>
</dbReference>
<dbReference type="GO" id="GO:0046872">
    <property type="term" value="F:metal ion binding"/>
    <property type="evidence" value="ECO:0007669"/>
    <property type="project" value="UniProtKB-KW"/>
</dbReference>
<evidence type="ECO:0000256" key="3">
    <source>
        <dbReference type="ARBA" id="ARBA00022679"/>
    </source>
</evidence>
<dbReference type="SUPFAM" id="SSF48239">
    <property type="entry name" value="Terpenoid cyclases/Protein prenyltransferases"/>
    <property type="match status" value="1"/>
</dbReference>
<evidence type="ECO:0000313" key="10">
    <source>
        <dbReference type="EMBL" id="CAE4634250.1"/>
    </source>
</evidence>
<dbReference type="Pfam" id="PF00432">
    <property type="entry name" value="Prenyltrans"/>
    <property type="match status" value="1"/>
</dbReference>
<dbReference type="CDD" id="cd02894">
    <property type="entry name" value="GGTase-II"/>
    <property type="match status" value="1"/>
</dbReference>
<gene>
    <name evidence="10" type="ORF">AMON00008_LOCUS44882</name>
</gene>
<comment type="similarity">
    <text evidence="1 8">Belongs to the protein prenyltransferase subunit beta family.</text>
</comment>
<name>A0A7S4S4M6_9DINO</name>
<evidence type="ECO:0000256" key="1">
    <source>
        <dbReference type="ARBA" id="ARBA00010497"/>
    </source>
</evidence>
<keyword evidence="2 8" id="KW-0637">Prenyltransferase</keyword>
<reference evidence="10" key="1">
    <citation type="submission" date="2021-01" db="EMBL/GenBank/DDBJ databases">
        <authorList>
            <person name="Corre E."/>
            <person name="Pelletier E."/>
            <person name="Niang G."/>
            <person name="Scheremetjew M."/>
            <person name="Finn R."/>
            <person name="Kale V."/>
            <person name="Holt S."/>
            <person name="Cochrane G."/>
            <person name="Meng A."/>
            <person name="Brown T."/>
            <person name="Cohen L."/>
        </authorList>
    </citation>
    <scope>NUCLEOTIDE SEQUENCE</scope>
    <source>
        <strain evidence="10">CCMP3105</strain>
    </source>
</reference>
<evidence type="ECO:0000256" key="7">
    <source>
        <dbReference type="ARBA" id="ARBA00047658"/>
    </source>
</evidence>
<organism evidence="10">
    <name type="scientific">Alexandrium monilatum</name>
    <dbReference type="NCBI Taxonomy" id="311494"/>
    <lineage>
        <taxon>Eukaryota</taxon>
        <taxon>Sar</taxon>
        <taxon>Alveolata</taxon>
        <taxon>Dinophyceae</taxon>
        <taxon>Gonyaulacales</taxon>
        <taxon>Pyrocystaceae</taxon>
        <taxon>Alexandrium</taxon>
    </lineage>
</organism>
<evidence type="ECO:0000256" key="4">
    <source>
        <dbReference type="ARBA" id="ARBA00022723"/>
    </source>
</evidence>
<keyword evidence="3 8" id="KW-0808">Transferase</keyword>
<dbReference type="PANTHER" id="PTHR11774">
    <property type="entry name" value="GERANYLGERANYL TRANSFERASE TYPE BETA SUBUNIT"/>
    <property type="match status" value="1"/>
</dbReference>
<evidence type="ECO:0000259" key="9">
    <source>
        <dbReference type="Pfam" id="PF00432"/>
    </source>
</evidence>
<dbReference type="EMBL" id="HBNR01063590">
    <property type="protein sequence ID" value="CAE4634250.1"/>
    <property type="molecule type" value="Transcribed_RNA"/>
</dbReference>
<accession>A0A7S4S4M6</accession>
<comment type="function">
    <text evidence="8">Catalyzes the transfer of a geranylgeranyl moiety from geranylgeranyl diphosphate to both cysteines of proteins with the C-terminal sequence -XXCC, -XCXC and -CCXX.</text>
</comment>
<dbReference type="InterPro" id="IPR026873">
    <property type="entry name" value="Ptb1"/>
</dbReference>
<evidence type="ECO:0000256" key="6">
    <source>
        <dbReference type="ARBA" id="ARBA00022833"/>
    </source>
</evidence>
<evidence type="ECO:0000256" key="8">
    <source>
        <dbReference type="RuleBase" id="RU365076"/>
    </source>
</evidence>
<proteinExistence type="inferred from homology"/>
<dbReference type="GO" id="GO:0005968">
    <property type="term" value="C:Rab-protein geranylgeranyltransferase complex"/>
    <property type="evidence" value="ECO:0007669"/>
    <property type="project" value="UniProtKB-UniRule"/>
</dbReference>
<dbReference type="GO" id="GO:0004663">
    <property type="term" value="F:Rab geranylgeranyltransferase activity"/>
    <property type="evidence" value="ECO:0007669"/>
    <property type="project" value="UniProtKB-UniRule"/>
</dbReference>
<comment type="catalytic activity">
    <reaction evidence="7 8">
        <text>geranylgeranyl diphosphate + L-cysteinyl-[protein] = S-geranylgeranyl-L-cysteinyl-[protein] + diphosphate</text>
        <dbReference type="Rhea" id="RHEA:21240"/>
        <dbReference type="Rhea" id="RHEA-COMP:10131"/>
        <dbReference type="Rhea" id="RHEA-COMP:11537"/>
        <dbReference type="ChEBI" id="CHEBI:29950"/>
        <dbReference type="ChEBI" id="CHEBI:33019"/>
        <dbReference type="ChEBI" id="CHEBI:57533"/>
        <dbReference type="ChEBI" id="CHEBI:86021"/>
        <dbReference type="EC" id="2.5.1.60"/>
    </reaction>
</comment>
<protein>
    <recommendedName>
        <fullName evidence="8">Geranylgeranyl transferase type-2 subunit beta</fullName>
        <ecNumber evidence="8">2.5.1.60</ecNumber>
    </recommendedName>
</protein>
<keyword evidence="5" id="KW-0677">Repeat</keyword>
<keyword evidence="6 8" id="KW-0862">Zinc</keyword>
<dbReference type="AlphaFoldDB" id="A0A7S4S4M6"/>
<evidence type="ECO:0000256" key="2">
    <source>
        <dbReference type="ARBA" id="ARBA00022602"/>
    </source>
</evidence>
<dbReference type="PANTHER" id="PTHR11774:SF11">
    <property type="entry name" value="GERANYLGERANYL TRANSFERASE TYPE-2 SUBUNIT BETA"/>
    <property type="match status" value="1"/>
</dbReference>
<dbReference type="InterPro" id="IPR045089">
    <property type="entry name" value="PGGT1B-like"/>
</dbReference>
<sequence length="416" mass="44269">MAQAKHTRGRFIQRPQGFDMLAAMARPPPEVLKSGAAHREYLKQFLARGFKALAELERLDLMQAELDASLSGEATAARLPGLGHERSAKLLAACVAEPSLLSAVYWVVCAGALLGEPLAPELAECTLRFVLDCWRTEGGFAPHPQHELGLLSTLSAVQLLLLMGRSELLGPDGACPGEVVLGYVHSLRLPDGSFRGRRAEASEGDCRFVYAALNAMELLRGPAVAAEERSELRQTADWLLRCQNPDGGFGCRPDGACESHAGHTFCCLAGLTLAGGLQRLGIRERKRLVRWLCDRQCAGGGLNGRPGKAPDACYTWWTLASTELLRAGIAEGGGPVPALADLYALAELRKFVASCACHTGGVAAHPGDDPDPFHTFFGLAGLSLLEAAAGGEDGAARWLGRISPLWALPVGLVPVR</sequence>
<dbReference type="EC" id="2.5.1.60" evidence="8"/>
<dbReference type="InterPro" id="IPR001330">
    <property type="entry name" value="Prenyltrans"/>
</dbReference>
<evidence type="ECO:0000256" key="5">
    <source>
        <dbReference type="ARBA" id="ARBA00022737"/>
    </source>
</evidence>